<sequence>MIDPIIRDLYLIFLKPKREFLRCTRDKNDVMIRIYYNGDQEDEYILSPDGTAYRKITWPAGLMTVRT</sequence>
<dbReference type="EMBL" id="LAZR01016237">
    <property type="protein sequence ID" value="KKM05378.1"/>
    <property type="molecule type" value="Genomic_DNA"/>
</dbReference>
<protein>
    <submittedName>
        <fullName evidence="1">Uncharacterized protein</fullName>
    </submittedName>
</protein>
<organism evidence="1">
    <name type="scientific">marine sediment metagenome</name>
    <dbReference type="NCBI Taxonomy" id="412755"/>
    <lineage>
        <taxon>unclassified sequences</taxon>
        <taxon>metagenomes</taxon>
        <taxon>ecological metagenomes</taxon>
    </lineage>
</organism>
<reference evidence="1" key="1">
    <citation type="journal article" date="2015" name="Nature">
        <title>Complex archaea that bridge the gap between prokaryotes and eukaryotes.</title>
        <authorList>
            <person name="Spang A."/>
            <person name="Saw J.H."/>
            <person name="Jorgensen S.L."/>
            <person name="Zaremba-Niedzwiedzka K."/>
            <person name="Martijn J."/>
            <person name="Lind A.E."/>
            <person name="van Eijk R."/>
            <person name="Schleper C."/>
            <person name="Guy L."/>
            <person name="Ettema T.J."/>
        </authorList>
    </citation>
    <scope>NUCLEOTIDE SEQUENCE</scope>
</reference>
<proteinExistence type="predicted"/>
<name>A0A0F9K2F6_9ZZZZ</name>
<dbReference type="AlphaFoldDB" id="A0A0F9K2F6"/>
<evidence type="ECO:0000313" key="1">
    <source>
        <dbReference type="EMBL" id="KKM05378.1"/>
    </source>
</evidence>
<accession>A0A0F9K2F6</accession>
<comment type="caution">
    <text evidence="1">The sequence shown here is derived from an EMBL/GenBank/DDBJ whole genome shotgun (WGS) entry which is preliminary data.</text>
</comment>
<gene>
    <name evidence="1" type="ORF">LCGC14_1754640</name>
</gene>